<name>A0A2U0UB38_9BACT</name>
<keyword evidence="1" id="KW-0472">Membrane</keyword>
<dbReference type="Proteomes" id="UP000245870">
    <property type="component" value="Unassembled WGS sequence"/>
</dbReference>
<reference evidence="3 4" key="1">
    <citation type="submission" date="2018-05" db="EMBL/GenBank/DDBJ databases">
        <title>Genomic Encyclopedia of Type Strains, Phase IV (KMG-IV): sequencing the most valuable type-strain genomes for metagenomic binning, comparative biology and taxonomic classification.</title>
        <authorList>
            <person name="Goeker M."/>
        </authorList>
    </citation>
    <scope>NUCLEOTIDE SEQUENCE [LARGE SCALE GENOMIC DNA]</scope>
    <source>
        <strain evidence="3 4">DSM 100333</strain>
    </source>
</reference>
<dbReference type="InterPro" id="IPR006976">
    <property type="entry name" value="VanZ-like"/>
</dbReference>
<keyword evidence="4" id="KW-1185">Reference proteome</keyword>
<dbReference type="EMBL" id="QENY01000008">
    <property type="protein sequence ID" value="PVX54836.1"/>
    <property type="molecule type" value="Genomic_DNA"/>
</dbReference>
<dbReference type="NCBIfam" id="NF037970">
    <property type="entry name" value="vanZ_1"/>
    <property type="match status" value="1"/>
</dbReference>
<dbReference type="AlphaFoldDB" id="A0A2U0UB38"/>
<evidence type="ECO:0000313" key="3">
    <source>
        <dbReference type="EMBL" id="PVX54836.1"/>
    </source>
</evidence>
<feature type="transmembrane region" description="Helical" evidence="1">
    <location>
        <begin position="71"/>
        <end position="89"/>
    </location>
</feature>
<feature type="transmembrane region" description="Helical" evidence="1">
    <location>
        <begin position="12"/>
        <end position="29"/>
    </location>
</feature>
<evidence type="ECO:0000259" key="2">
    <source>
        <dbReference type="Pfam" id="PF04892"/>
    </source>
</evidence>
<feature type="transmembrane region" description="Helical" evidence="1">
    <location>
        <begin position="41"/>
        <end position="59"/>
    </location>
</feature>
<dbReference type="Pfam" id="PF04892">
    <property type="entry name" value="VanZ"/>
    <property type="match status" value="1"/>
</dbReference>
<protein>
    <submittedName>
        <fullName evidence="3">VanZ family protein</fullName>
    </submittedName>
</protein>
<dbReference type="PANTHER" id="PTHR28008:SF1">
    <property type="entry name" value="DOMAIN PROTEIN, PUTATIVE (AFU_ORTHOLOGUE AFUA_3G10980)-RELATED"/>
    <property type="match status" value="1"/>
</dbReference>
<dbReference type="RefSeq" id="WP_165815031.1">
    <property type="nucleotide sequence ID" value="NZ_CALDWB010000003.1"/>
</dbReference>
<keyword evidence="1" id="KW-1133">Transmembrane helix</keyword>
<feature type="transmembrane region" description="Helical" evidence="1">
    <location>
        <begin position="109"/>
        <end position="126"/>
    </location>
</feature>
<gene>
    <name evidence="3" type="ORF">C7379_10863</name>
</gene>
<accession>A0A2U0UB38</accession>
<organism evidence="3 4">
    <name type="scientific">Hallella colorans</name>
    <dbReference type="NCBI Taxonomy" id="1703337"/>
    <lineage>
        <taxon>Bacteria</taxon>
        <taxon>Pseudomonadati</taxon>
        <taxon>Bacteroidota</taxon>
        <taxon>Bacteroidia</taxon>
        <taxon>Bacteroidales</taxon>
        <taxon>Prevotellaceae</taxon>
        <taxon>Hallella</taxon>
    </lineage>
</organism>
<feature type="domain" description="VanZ-like" evidence="2">
    <location>
        <begin position="36"/>
        <end position="121"/>
    </location>
</feature>
<proteinExistence type="predicted"/>
<evidence type="ECO:0000313" key="4">
    <source>
        <dbReference type="Proteomes" id="UP000245870"/>
    </source>
</evidence>
<evidence type="ECO:0000256" key="1">
    <source>
        <dbReference type="SAM" id="Phobius"/>
    </source>
</evidence>
<sequence>MKIGNIIRHYPLSCLVIVTIWTLCLIPIPETPLSNVSMIDKWTHIVMYGVFCAILLTEYGQRHKHIRWSQIIVGAVILPIAMGGLIEIVQATCTGGNRSGDIYDFLADALGVLLGAAIGTLLARYLSKRHKD</sequence>
<dbReference type="PANTHER" id="PTHR28008">
    <property type="entry name" value="DOMAIN PROTEIN, PUTATIVE (AFU_ORTHOLOGUE AFUA_3G10980)-RELATED"/>
    <property type="match status" value="1"/>
</dbReference>
<keyword evidence="1" id="KW-0812">Transmembrane</keyword>
<comment type="caution">
    <text evidence="3">The sequence shown here is derived from an EMBL/GenBank/DDBJ whole genome shotgun (WGS) entry which is preliminary data.</text>
</comment>